<proteinExistence type="inferred from homology"/>
<evidence type="ECO:0000256" key="11">
    <source>
        <dbReference type="ARBA" id="ARBA00023136"/>
    </source>
</evidence>
<keyword evidence="12" id="KW-0131">Cell cycle</keyword>
<comment type="catalytic activity">
    <reaction evidence="20">
        <text>[GlcNAc-(1-&gt;4)-Mur2Ac(oyl-L-Ala-gamma-D-Glu-L-Lys-D-Ala-D-Ala)](n)-di-trans,octa-cis-undecaprenyl diphosphate + beta-D-GlcNAc-(1-&gt;4)-Mur2Ac(oyl-L-Ala-gamma-D-Glu-L-Lys-D-Ala-D-Ala)-di-trans,octa-cis-undecaprenyl diphosphate = [GlcNAc-(1-&gt;4)-Mur2Ac(oyl-L-Ala-gamma-D-Glu-L-Lys-D-Ala-D-Ala)](n+1)-di-trans,octa-cis-undecaprenyl diphosphate + di-trans,octa-cis-undecaprenyl diphosphate + H(+)</text>
        <dbReference type="Rhea" id="RHEA:23708"/>
        <dbReference type="Rhea" id="RHEA-COMP:9602"/>
        <dbReference type="Rhea" id="RHEA-COMP:9603"/>
        <dbReference type="ChEBI" id="CHEBI:15378"/>
        <dbReference type="ChEBI" id="CHEBI:58405"/>
        <dbReference type="ChEBI" id="CHEBI:60033"/>
        <dbReference type="ChEBI" id="CHEBI:78435"/>
        <dbReference type="EC" id="2.4.99.28"/>
    </reaction>
</comment>
<evidence type="ECO:0000256" key="13">
    <source>
        <dbReference type="ARBA" id="ARBA00023316"/>
    </source>
</evidence>
<evidence type="ECO:0000256" key="20">
    <source>
        <dbReference type="ARBA" id="ARBA00049902"/>
    </source>
</evidence>
<dbReference type="Proteomes" id="UP000177685">
    <property type="component" value="Unassembled WGS sequence"/>
</dbReference>
<dbReference type="GO" id="GO:0009252">
    <property type="term" value="P:peptidoglycan biosynthetic process"/>
    <property type="evidence" value="ECO:0007669"/>
    <property type="project" value="UniProtKB-KW"/>
</dbReference>
<evidence type="ECO:0000256" key="3">
    <source>
        <dbReference type="ARBA" id="ARBA00022475"/>
    </source>
</evidence>
<organism evidence="22 23">
    <name type="scientific">Candidatus Blackburnbacteria bacterium RIFCSPLOWO2_01_FULL_41_27</name>
    <dbReference type="NCBI Taxonomy" id="1797520"/>
    <lineage>
        <taxon>Bacteria</taxon>
        <taxon>Candidatus Blackburniibacteriota</taxon>
    </lineage>
</organism>
<evidence type="ECO:0000256" key="8">
    <source>
        <dbReference type="ARBA" id="ARBA00022960"/>
    </source>
</evidence>
<evidence type="ECO:0000313" key="22">
    <source>
        <dbReference type="EMBL" id="OGY15026.1"/>
    </source>
</evidence>
<evidence type="ECO:0000256" key="14">
    <source>
        <dbReference type="ARBA" id="ARBA00032370"/>
    </source>
</evidence>
<dbReference type="InterPro" id="IPR001182">
    <property type="entry name" value="FtsW/RodA"/>
</dbReference>
<dbReference type="GO" id="GO:0005886">
    <property type="term" value="C:plasma membrane"/>
    <property type="evidence" value="ECO:0007669"/>
    <property type="project" value="UniProtKB-SubCell"/>
</dbReference>
<dbReference type="EC" id="2.4.99.28" evidence="19"/>
<dbReference type="NCBIfam" id="TIGR02614">
    <property type="entry name" value="ftsW"/>
    <property type="match status" value="1"/>
</dbReference>
<dbReference type="EMBL" id="MHCD01000002">
    <property type="protein sequence ID" value="OGY15026.1"/>
    <property type="molecule type" value="Genomic_DNA"/>
</dbReference>
<dbReference type="GO" id="GO:0051301">
    <property type="term" value="P:cell division"/>
    <property type="evidence" value="ECO:0007669"/>
    <property type="project" value="UniProtKB-KW"/>
</dbReference>
<keyword evidence="4 22" id="KW-0132">Cell division</keyword>
<evidence type="ECO:0000256" key="15">
    <source>
        <dbReference type="ARBA" id="ARBA00033270"/>
    </source>
</evidence>
<accession>A0A1G1VI82</accession>
<sequence length="365" mass="39323">MKKLKAVIFSSLGFDKKLLFTVLALVIFGVVMVANASVVDAVRTFGDELFFAKRQVLRAVGGLIIMLVLSRIPYQIWNKLALPIIGITVILLVAVLIPGVGTDALGARRWINIGFIDLQPAEFAKLALCIYFAHLFTKRQAFLPFIFALSLTVGLVMLEPDMGTAAIIVILSGIIYFVSGANLGYLLTLIPIGLIAGAIFILTSDYRRERVLTFLNPSADPLGTSYHIRQVLIALGSGGIFGLGLGQSRQKYLFLPEPATDSIFAIIGEEFGFVGGLAVIILFSCLVWRGLSIAARVNDPFGRLLAVGITSWIGIQAFINLSAMVALLPLTGVPLPFLSYGGSALVFNLAAMGILLNISSQRRYG</sequence>
<keyword evidence="6" id="KW-0808">Transferase</keyword>
<dbReference type="GO" id="GO:0008360">
    <property type="term" value="P:regulation of cell shape"/>
    <property type="evidence" value="ECO:0007669"/>
    <property type="project" value="UniProtKB-KW"/>
</dbReference>
<comment type="caution">
    <text evidence="22">The sequence shown here is derived from an EMBL/GenBank/DDBJ whole genome shotgun (WGS) entry which is preliminary data.</text>
</comment>
<dbReference type="PANTHER" id="PTHR30474:SF2">
    <property type="entry name" value="PEPTIDOGLYCAN GLYCOSYLTRANSFERASE FTSW-RELATED"/>
    <property type="match status" value="1"/>
</dbReference>
<feature type="transmembrane region" description="Helical" evidence="21">
    <location>
        <begin position="304"/>
        <end position="331"/>
    </location>
</feature>
<evidence type="ECO:0000256" key="16">
    <source>
        <dbReference type="ARBA" id="ARBA00038053"/>
    </source>
</evidence>
<keyword evidence="8" id="KW-0133">Cell shape</keyword>
<evidence type="ECO:0000256" key="19">
    <source>
        <dbReference type="ARBA" id="ARBA00044770"/>
    </source>
</evidence>
<reference evidence="22 23" key="1">
    <citation type="journal article" date="2016" name="Nat. Commun.">
        <title>Thousands of microbial genomes shed light on interconnected biogeochemical processes in an aquifer system.</title>
        <authorList>
            <person name="Anantharaman K."/>
            <person name="Brown C.T."/>
            <person name="Hug L.A."/>
            <person name="Sharon I."/>
            <person name="Castelle C.J."/>
            <person name="Probst A.J."/>
            <person name="Thomas B.C."/>
            <person name="Singh A."/>
            <person name="Wilkins M.J."/>
            <person name="Karaoz U."/>
            <person name="Brodie E.L."/>
            <person name="Williams K.H."/>
            <person name="Hubbard S.S."/>
            <person name="Banfield J.F."/>
        </authorList>
    </citation>
    <scope>NUCLEOTIDE SEQUENCE [LARGE SCALE GENOMIC DNA]</scope>
</reference>
<dbReference type="AlphaFoldDB" id="A0A1G1VI82"/>
<keyword evidence="11 21" id="KW-0472">Membrane</keyword>
<comment type="subcellular location">
    <subcellularLocation>
        <location evidence="1">Cell membrane</location>
        <topology evidence="1">Multi-pass membrane protein</topology>
    </subcellularLocation>
</comment>
<dbReference type="PANTHER" id="PTHR30474">
    <property type="entry name" value="CELL CYCLE PROTEIN"/>
    <property type="match status" value="1"/>
</dbReference>
<dbReference type="Pfam" id="PF01098">
    <property type="entry name" value="FTSW_RODA_SPOVE"/>
    <property type="match status" value="1"/>
</dbReference>
<evidence type="ECO:0000256" key="21">
    <source>
        <dbReference type="SAM" id="Phobius"/>
    </source>
</evidence>
<comment type="similarity">
    <text evidence="16">Belongs to the SEDS family. FtsW subfamily.</text>
</comment>
<keyword evidence="13" id="KW-0961">Cell wall biogenesis/degradation</keyword>
<feature type="transmembrane region" description="Helical" evidence="21">
    <location>
        <begin position="57"/>
        <end position="74"/>
    </location>
</feature>
<dbReference type="InterPro" id="IPR013437">
    <property type="entry name" value="FtsW"/>
</dbReference>
<feature type="transmembrane region" description="Helical" evidence="21">
    <location>
        <begin position="163"/>
        <end position="179"/>
    </location>
</feature>
<evidence type="ECO:0000256" key="1">
    <source>
        <dbReference type="ARBA" id="ARBA00004651"/>
    </source>
</evidence>
<evidence type="ECO:0000256" key="6">
    <source>
        <dbReference type="ARBA" id="ARBA00022679"/>
    </source>
</evidence>
<keyword evidence="5" id="KW-0328">Glycosyltransferase</keyword>
<dbReference type="GO" id="GO:0015648">
    <property type="term" value="F:lipid-linked peptidoglycan transporter activity"/>
    <property type="evidence" value="ECO:0007669"/>
    <property type="project" value="TreeGrafter"/>
</dbReference>
<evidence type="ECO:0000256" key="5">
    <source>
        <dbReference type="ARBA" id="ARBA00022676"/>
    </source>
</evidence>
<evidence type="ECO:0000256" key="2">
    <source>
        <dbReference type="ARBA" id="ARBA00004752"/>
    </source>
</evidence>
<evidence type="ECO:0000256" key="10">
    <source>
        <dbReference type="ARBA" id="ARBA00022989"/>
    </source>
</evidence>
<feature type="transmembrane region" description="Helical" evidence="21">
    <location>
        <begin position="271"/>
        <end position="292"/>
    </location>
</feature>
<keyword evidence="10 21" id="KW-1133">Transmembrane helix</keyword>
<keyword evidence="9" id="KW-0573">Peptidoglycan synthesis</keyword>
<evidence type="ECO:0000313" key="23">
    <source>
        <dbReference type="Proteomes" id="UP000177685"/>
    </source>
</evidence>
<evidence type="ECO:0000256" key="18">
    <source>
        <dbReference type="ARBA" id="ARBA00041418"/>
    </source>
</evidence>
<dbReference type="GO" id="GO:0008955">
    <property type="term" value="F:peptidoglycan glycosyltransferase activity"/>
    <property type="evidence" value="ECO:0007669"/>
    <property type="project" value="UniProtKB-EC"/>
</dbReference>
<dbReference type="GO" id="GO:0032153">
    <property type="term" value="C:cell division site"/>
    <property type="evidence" value="ECO:0007669"/>
    <property type="project" value="TreeGrafter"/>
</dbReference>
<evidence type="ECO:0000256" key="17">
    <source>
        <dbReference type="ARBA" id="ARBA00041185"/>
    </source>
</evidence>
<evidence type="ECO:0000256" key="12">
    <source>
        <dbReference type="ARBA" id="ARBA00023306"/>
    </source>
</evidence>
<evidence type="ECO:0000256" key="7">
    <source>
        <dbReference type="ARBA" id="ARBA00022692"/>
    </source>
</evidence>
<keyword evidence="3" id="KW-1003">Cell membrane</keyword>
<evidence type="ECO:0000256" key="4">
    <source>
        <dbReference type="ARBA" id="ARBA00022618"/>
    </source>
</evidence>
<feature type="transmembrane region" description="Helical" evidence="21">
    <location>
        <begin position="185"/>
        <end position="206"/>
    </location>
</feature>
<gene>
    <name evidence="22" type="ORF">A3A58_00640</name>
</gene>
<feature type="transmembrane region" description="Helical" evidence="21">
    <location>
        <begin position="81"/>
        <end position="100"/>
    </location>
</feature>
<name>A0A1G1VI82_9BACT</name>
<dbReference type="GO" id="GO:0071555">
    <property type="term" value="P:cell wall organization"/>
    <property type="evidence" value="ECO:0007669"/>
    <property type="project" value="UniProtKB-KW"/>
</dbReference>
<evidence type="ECO:0000256" key="9">
    <source>
        <dbReference type="ARBA" id="ARBA00022984"/>
    </source>
</evidence>
<feature type="transmembrane region" description="Helical" evidence="21">
    <location>
        <begin position="141"/>
        <end position="158"/>
    </location>
</feature>
<feature type="transmembrane region" description="Helical" evidence="21">
    <location>
        <begin position="337"/>
        <end position="358"/>
    </location>
</feature>
<protein>
    <recommendedName>
        <fullName evidence="17">Probable peptidoglycan glycosyltransferase FtsW</fullName>
        <ecNumber evidence="19">2.4.99.28</ecNumber>
    </recommendedName>
    <alternativeName>
        <fullName evidence="18">Cell division protein FtsW</fullName>
    </alternativeName>
    <alternativeName>
        <fullName evidence="15">Cell wall polymerase</fullName>
    </alternativeName>
    <alternativeName>
        <fullName evidence="14">Peptidoglycan polymerase</fullName>
    </alternativeName>
</protein>
<keyword evidence="7 21" id="KW-0812">Transmembrane</keyword>
<comment type="pathway">
    <text evidence="2">Cell wall biogenesis; peptidoglycan biosynthesis.</text>
</comment>